<dbReference type="InterPro" id="IPR042100">
    <property type="entry name" value="Bug_dom1"/>
</dbReference>
<evidence type="ECO:0000256" key="1">
    <source>
        <dbReference type="ARBA" id="ARBA00006987"/>
    </source>
</evidence>
<feature type="chain" id="PRO_5020731452" evidence="2">
    <location>
        <begin position="31"/>
        <end position="335"/>
    </location>
</feature>
<dbReference type="PROSITE" id="PS51257">
    <property type="entry name" value="PROKAR_LIPOPROTEIN"/>
    <property type="match status" value="1"/>
</dbReference>
<dbReference type="Proteomes" id="UP000295525">
    <property type="component" value="Unassembled WGS sequence"/>
</dbReference>
<proteinExistence type="inferred from homology"/>
<dbReference type="CDD" id="cd07012">
    <property type="entry name" value="PBP2_Bug_TTT"/>
    <property type="match status" value="1"/>
</dbReference>
<evidence type="ECO:0000256" key="2">
    <source>
        <dbReference type="SAM" id="SignalP"/>
    </source>
</evidence>
<accession>A0A4R3LY92</accession>
<comment type="caution">
    <text evidence="3">The sequence shown here is derived from an EMBL/GenBank/DDBJ whole genome shotgun (WGS) entry which is preliminary data.</text>
</comment>
<sequence>MCRADCFTAWKTKKLLAALLVVTSCGAILGAPKATAKTWPDRTITLVIPFAPGGSTDIISRIVGRKLSEILKVNVVPENKGGAGGEIAANYVAHAAKDGYTIEMDHIGFSFNQSLYKNKGSVPEKDIVPVAFVGSTPNVLAVTNSLPVKTLPQFIAYAKAHPGAINYGSGGVGSAGHLSMELLQSVAGIKMTHVPYKGSGPALVDLISGRIQAMLLTIPAVMGNIKNGQVRAVATSGTARPEALSNLPTFAQAGIKNFVYEPWYGIFAPRGTPESILAKLHAAVNKVVADPEVKRKLLEQGLSTNAKSRQAFVTQVEGDTKKWGVIIDRLELNKP</sequence>
<dbReference type="Pfam" id="PF03401">
    <property type="entry name" value="TctC"/>
    <property type="match status" value="1"/>
</dbReference>
<keyword evidence="2" id="KW-0732">Signal</keyword>
<dbReference type="SUPFAM" id="SSF53850">
    <property type="entry name" value="Periplasmic binding protein-like II"/>
    <property type="match status" value="1"/>
</dbReference>
<gene>
    <name evidence="3" type="ORF">EDC26_11431</name>
</gene>
<dbReference type="AlphaFoldDB" id="A0A4R3LY92"/>
<dbReference type="Gene3D" id="3.40.190.150">
    <property type="entry name" value="Bordetella uptake gene, domain 1"/>
    <property type="match status" value="1"/>
</dbReference>
<organism evidence="3 4">
    <name type="scientific">Paralcaligenes ureilyticus</name>
    <dbReference type="NCBI Taxonomy" id="627131"/>
    <lineage>
        <taxon>Bacteria</taxon>
        <taxon>Pseudomonadati</taxon>
        <taxon>Pseudomonadota</taxon>
        <taxon>Betaproteobacteria</taxon>
        <taxon>Burkholderiales</taxon>
        <taxon>Alcaligenaceae</taxon>
        <taxon>Paralcaligenes</taxon>
    </lineage>
</organism>
<evidence type="ECO:0000313" key="3">
    <source>
        <dbReference type="EMBL" id="TCT03725.1"/>
    </source>
</evidence>
<keyword evidence="3" id="KW-0675">Receptor</keyword>
<dbReference type="EMBL" id="SMAJ01000014">
    <property type="protein sequence ID" value="TCT03725.1"/>
    <property type="molecule type" value="Genomic_DNA"/>
</dbReference>
<protein>
    <submittedName>
        <fullName evidence="3">Tripartite-type tricarboxylate transporter receptor subunit TctC</fullName>
    </submittedName>
</protein>
<reference evidence="3 4" key="1">
    <citation type="submission" date="2019-03" db="EMBL/GenBank/DDBJ databases">
        <title>Genomic Encyclopedia of Type Strains, Phase IV (KMG-IV): sequencing the most valuable type-strain genomes for metagenomic binning, comparative biology and taxonomic classification.</title>
        <authorList>
            <person name="Goeker M."/>
        </authorList>
    </citation>
    <scope>NUCLEOTIDE SEQUENCE [LARGE SCALE GENOMIC DNA]</scope>
    <source>
        <strain evidence="3 4">DSM 24591</strain>
    </source>
</reference>
<dbReference type="PANTHER" id="PTHR42928:SF5">
    <property type="entry name" value="BLR1237 PROTEIN"/>
    <property type="match status" value="1"/>
</dbReference>
<keyword evidence="4" id="KW-1185">Reference proteome</keyword>
<dbReference type="PANTHER" id="PTHR42928">
    <property type="entry name" value="TRICARBOXYLATE-BINDING PROTEIN"/>
    <property type="match status" value="1"/>
</dbReference>
<dbReference type="Gene3D" id="3.40.190.10">
    <property type="entry name" value="Periplasmic binding protein-like II"/>
    <property type="match status" value="1"/>
</dbReference>
<feature type="signal peptide" evidence="2">
    <location>
        <begin position="1"/>
        <end position="30"/>
    </location>
</feature>
<comment type="similarity">
    <text evidence="1">Belongs to the UPF0065 (bug) family.</text>
</comment>
<evidence type="ECO:0000313" key="4">
    <source>
        <dbReference type="Proteomes" id="UP000295525"/>
    </source>
</evidence>
<dbReference type="InterPro" id="IPR005064">
    <property type="entry name" value="BUG"/>
</dbReference>
<name>A0A4R3LY92_9BURK</name>
<dbReference type="PIRSF" id="PIRSF017082">
    <property type="entry name" value="YflP"/>
    <property type="match status" value="1"/>
</dbReference>